<organism evidence="2 3">
    <name type="scientific">Actinomadura vinacea</name>
    <dbReference type="NCBI Taxonomy" id="115336"/>
    <lineage>
        <taxon>Bacteria</taxon>
        <taxon>Bacillati</taxon>
        <taxon>Actinomycetota</taxon>
        <taxon>Actinomycetes</taxon>
        <taxon>Streptosporangiales</taxon>
        <taxon>Thermomonosporaceae</taxon>
        <taxon>Actinomadura</taxon>
    </lineage>
</organism>
<proteinExistence type="predicted"/>
<dbReference type="EMBL" id="BAAARW010000022">
    <property type="protein sequence ID" value="GAA2437455.1"/>
    <property type="molecule type" value="Genomic_DNA"/>
</dbReference>
<evidence type="ECO:0000259" key="1">
    <source>
        <dbReference type="Pfam" id="PF17754"/>
    </source>
</evidence>
<dbReference type="Proteomes" id="UP001501231">
    <property type="component" value="Unassembled WGS sequence"/>
</dbReference>
<dbReference type="Pfam" id="PF17754">
    <property type="entry name" value="TetR_C_14"/>
    <property type="match status" value="1"/>
</dbReference>
<dbReference type="InterPro" id="IPR041347">
    <property type="entry name" value="MftR_C"/>
</dbReference>
<gene>
    <name evidence="2" type="ORF">GCM10010191_60420</name>
</gene>
<dbReference type="RefSeq" id="WP_344593480.1">
    <property type="nucleotide sequence ID" value="NZ_BAAARW010000022.1"/>
</dbReference>
<reference evidence="3" key="1">
    <citation type="journal article" date="2019" name="Int. J. Syst. Evol. Microbiol.">
        <title>The Global Catalogue of Microorganisms (GCM) 10K type strain sequencing project: providing services to taxonomists for standard genome sequencing and annotation.</title>
        <authorList>
            <consortium name="The Broad Institute Genomics Platform"/>
            <consortium name="The Broad Institute Genome Sequencing Center for Infectious Disease"/>
            <person name="Wu L."/>
            <person name="Ma J."/>
        </authorList>
    </citation>
    <scope>NUCLEOTIDE SEQUENCE [LARGE SCALE GENOMIC DNA]</scope>
    <source>
        <strain evidence="3">JCM 3325</strain>
    </source>
</reference>
<accession>A0ABN3JTP0</accession>
<comment type="caution">
    <text evidence="2">The sequence shown here is derived from an EMBL/GenBank/DDBJ whole genome shotgun (WGS) entry which is preliminary data.</text>
</comment>
<keyword evidence="3" id="KW-1185">Reference proteome</keyword>
<evidence type="ECO:0000313" key="2">
    <source>
        <dbReference type="EMBL" id="GAA2437455.1"/>
    </source>
</evidence>
<sequence length="72" mass="7592">MTPALRSRLWESQYATQQVIVSALADEDPFEVQVAAGACLAAATAAVTRSADGGGREDLRSLMAEALEVIIK</sequence>
<name>A0ABN3JTP0_9ACTN</name>
<dbReference type="Gene3D" id="1.10.357.10">
    <property type="entry name" value="Tetracycline Repressor, domain 2"/>
    <property type="match status" value="1"/>
</dbReference>
<feature type="domain" description="MftR C-terminal" evidence="1">
    <location>
        <begin position="2"/>
        <end position="70"/>
    </location>
</feature>
<evidence type="ECO:0000313" key="3">
    <source>
        <dbReference type="Proteomes" id="UP001501231"/>
    </source>
</evidence>
<protein>
    <recommendedName>
        <fullName evidence="1">MftR C-terminal domain-containing protein</fullName>
    </recommendedName>
</protein>